<sequence length="122" mass="13524">MIQREVIVNKLIEFYTGKVDELANQNALIMIFRPFIDKAADKSIGKVDKFLKMIQEEDGTVDIEPLLGKMTDNLIVAATKEYPDLFGGITIGNGKIKIGVPGIDKDIVLEAADIDHFKSCLK</sequence>
<dbReference type="KEGG" id="vg:75691312"/>
<gene>
    <name evidence="1" type="primary">gp_15352</name>
</gene>
<name>A0AAE7RTT2_9CAUD</name>
<proteinExistence type="predicted"/>
<protein>
    <submittedName>
        <fullName evidence="1">Capsid protein</fullName>
    </submittedName>
</protein>
<evidence type="ECO:0000313" key="2">
    <source>
        <dbReference type="Proteomes" id="UP000827429"/>
    </source>
</evidence>
<evidence type="ECO:0000313" key="1">
    <source>
        <dbReference type="EMBL" id="QWM89251.1"/>
    </source>
</evidence>
<accession>A0AAE7RTT2</accession>
<dbReference type="GeneID" id="75691312"/>
<dbReference type="Proteomes" id="UP000827429">
    <property type="component" value="Segment"/>
</dbReference>
<reference evidence="1 2" key="1">
    <citation type="submission" date="2021-04" db="EMBL/GenBank/DDBJ databases">
        <authorList>
            <person name="Shkoporov A.N."/>
            <person name="Stockdale S.R."/>
            <person name="Guerin E."/>
            <person name="Ross R.P."/>
            <person name="Hill C."/>
        </authorList>
    </citation>
    <scope>NUCLEOTIDE SEQUENCE [LARGE SCALE GENOMIC DNA]</scope>
    <source>
        <strain evidence="2">cr123_1</strain>
    </source>
</reference>
<organism evidence="1 2">
    <name type="scientific">uncultured phage cr123_1</name>
    <dbReference type="NCBI Taxonomy" id="2986401"/>
    <lineage>
        <taxon>Viruses</taxon>
        <taxon>Duplodnaviria</taxon>
        <taxon>Heunggongvirae</taxon>
        <taxon>Uroviricota</taxon>
        <taxon>Caudoviricetes</taxon>
        <taxon>Crassvirales</taxon>
        <taxon>Intestiviridae</taxon>
        <taxon>Crudevirinae</taxon>
        <taxon>Delmidovirus</taxon>
        <taxon>Delmidovirus copri</taxon>
    </lineage>
</organism>
<dbReference type="EMBL" id="MZ130476">
    <property type="protein sequence ID" value="QWM89251.1"/>
    <property type="molecule type" value="Genomic_DNA"/>
</dbReference>
<dbReference type="RefSeq" id="YP_010358823.1">
    <property type="nucleotide sequence ID" value="NC_062766.1"/>
</dbReference>
<keyword evidence="2" id="KW-1185">Reference proteome</keyword>